<proteinExistence type="inferred from homology"/>
<evidence type="ECO:0000313" key="4">
    <source>
        <dbReference type="Proteomes" id="UP000321901"/>
    </source>
</evidence>
<accession>A0A511Z8Q3</accession>
<feature type="domain" description="Activator of Hsp90 ATPase homologue 1/2-like C-terminal" evidence="2">
    <location>
        <begin position="162"/>
        <end position="277"/>
    </location>
</feature>
<dbReference type="CDD" id="cd08901">
    <property type="entry name" value="SRPBCC_CalC_Aha1-like_8"/>
    <property type="match status" value="1"/>
</dbReference>
<evidence type="ECO:0000313" key="3">
    <source>
        <dbReference type="EMBL" id="GEN83832.1"/>
    </source>
</evidence>
<keyword evidence="4" id="KW-1185">Reference proteome</keyword>
<name>A0A511Z8Q3_9BACL</name>
<evidence type="ECO:0000256" key="1">
    <source>
        <dbReference type="ARBA" id="ARBA00006817"/>
    </source>
</evidence>
<dbReference type="Proteomes" id="UP000321901">
    <property type="component" value="Unassembled WGS sequence"/>
</dbReference>
<dbReference type="InterPro" id="IPR023393">
    <property type="entry name" value="START-like_dom_sf"/>
</dbReference>
<gene>
    <name evidence="3" type="ORF">SLU01_21440</name>
</gene>
<comment type="similarity">
    <text evidence="1">Belongs to the AHA1 family.</text>
</comment>
<dbReference type="EMBL" id="BJYL01000027">
    <property type="protein sequence ID" value="GEN83832.1"/>
    <property type="molecule type" value="Genomic_DNA"/>
</dbReference>
<dbReference type="Pfam" id="PF08327">
    <property type="entry name" value="AHSA1"/>
    <property type="match status" value="1"/>
</dbReference>
<evidence type="ECO:0000259" key="2">
    <source>
        <dbReference type="Pfam" id="PF08327"/>
    </source>
</evidence>
<dbReference type="RefSeq" id="WP_308507724.1">
    <property type="nucleotide sequence ID" value="NZ_BJYL01000027.1"/>
</dbReference>
<dbReference type="Gene3D" id="3.30.530.20">
    <property type="match status" value="1"/>
</dbReference>
<comment type="caution">
    <text evidence="3">The sequence shown here is derived from an EMBL/GenBank/DDBJ whole genome shotgun (WGS) entry which is preliminary data.</text>
</comment>
<dbReference type="SUPFAM" id="SSF55961">
    <property type="entry name" value="Bet v1-like"/>
    <property type="match status" value="1"/>
</dbReference>
<dbReference type="InterPro" id="IPR013538">
    <property type="entry name" value="ASHA1/2-like_C"/>
</dbReference>
<sequence>MTFEELVDETGCMISFEQVSMPSGEGINLQILVNKAEEGWHLRVQPQPDIEVKTYQIDFPYYVTFLTAVDDHTRWNDRERFRGNAFRIYEQTPFLEYLKNDFLSSTNFIGKELTLYGLACIDHIVYIASYVEPIVKEISLENEGKLMKMDTTIKTKMKINKPASEVFEAIVNPEKMGGYWFSSGTGRVEQGELITWRYEEYGAEGSINVLKVKENEEIVFSWGDTTVTMIFLEAEGNTIIEVTESGIKADDPDMIAKMLGQKEGWVYMLTCLKGYVENGITTLRASLVH</sequence>
<reference evidence="3 4" key="1">
    <citation type="submission" date="2019-07" db="EMBL/GenBank/DDBJ databases">
        <title>Whole genome shotgun sequence of Sporosarcina luteola NBRC 105378.</title>
        <authorList>
            <person name="Hosoyama A."/>
            <person name="Uohara A."/>
            <person name="Ohji S."/>
            <person name="Ichikawa N."/>
        </authorList>
    </citation>
    <scope>NUCLEOTIDE SEQUENCE [LARGE SCALE GENOMIC DNA]</scope>
    <source>
        <strain evidence="3 4">NBRC 105378</strain>
    </source>
</reference>
<dbReference type="AlphaFoldDB" id="A0A511Z8Q3"/>
<protein>
    <recommendedName>
        <fullName evidence="2">Activator of Hsp90 ATPase homologue 1/2-like C-terminal domain-containing protein</fullName>
    </recommendedName>
</protein>
<organism evidence="3 4">
    <name type="scientific">Sporosarcina luteola</name>
    <dbReference type="NCBI Taxonomy" id="582850"/>
    <lineage>
        <taxon>Bacteria</taxon>
        <taxon>Bacillati</taxon>
        <taxon>Bacillota</taxon>
        <taxon>Bacilli</taxon>
        <taxon>Bacillales</taxon>
        <taxon>Caryophanaceae</taxon>
        <taxon>Sporosarcina</taxon>
    </lineage>
</organism>